<feature type="transmembrane region" description="Helical" evidence="9">
    <location>
        <begin position="303"/>
        <end position="325"/>
    </location>
</feature>
<evidence type="ECO:0000313" key="11">
    <source>
        <dbReference type="Proteomes" id="UP000198817"/>
    </source>
</evidence>
<dbReference type="GO" id="GO:0005886">
    <property type="term" value="C:plasma membrane"/>
    <property type="evidence" value="ECO:0007669"/>
    <property type="project" value="UniProtKB-SubCell"/>
</dbReference>
<evidence type="ECO:0000256" key="2">
    <source>
        <dbReference type="ARBA" id="ARBA00009261"/>
    </source>
</evidence>
<feature type="transmembrane region" description="Helical" evidence="9">
    <location>
        <begin position="422"/>
        <end position="442"/>
    </location>
</feature>
<feature type="transmembrane region" description="Helical" evidence="9">
    <location>
        <begin position="345"/>
        <end position="373"/>
    </location>
</feature>
<evidence type="ECO:0000313" key="10">
    <source>
        <dbReference type="EMBL" id="SFU41642.1"/>
    </source>
</evidence>
<protein>
    <submittedName>
        <fullName evidence="10">Alanine or glycine:cation symporter, AGCS family</fullName>
    </submittedName>
</protein>
<dbReference type="PRINTS" id="PR00175">
    <property type="entry name" value="NAALASMPORT"/>
</dbReference>
<proteinExistence type="inferred from homology"/>
<evidence type="ECO:0000256" key="5">
    <source>
        <dbReference type="ARBA" id="ARBA00022692"/>
    </source>
</evidence>
<keyword evidence="6 9" id="KW-0769">Symport</keyword>
<sequence length="478" mass="51094">MNGIHSVILAVSGFLYQPWLVPLILIAGGIYFTIRTRLMQARMFAETIRVVAEKPKTENGISSFGALMVSTASRVGTGNIIGVATAVISGGPGAIFWMWVTAFIGGSSAFVESTLAQVYKRRNKDGSSYGGPAYYMRDGLHARWLGVVFSVLIICTYAVGYNMLAAYNLQSTFAAFSFYGKNTPKIIGVVLALLFGLIIIGGAKRLTNVTKVLVPVMGISYVLVSLIVIFMNYGNIPHMFGSIFRNAFDFKAIFGGFTGSCIMFGLKRGLYSNEAGMGSAPNAAATADVSHPVKQGLVQMLSVFIDTLLICTATAFMCMSTNVSAAKFLAADGTADAAGYVQSSIASTLGAFGPVFIAISMSLFAFTTLIGNYSYCEGCLHFILNRDMSAGGLLVFRLIATVLVFIGSVASAGLVWDTADMMQGLMVVTNMPTILILGGTSVKCLNDYQRQKKEGKNPHFLAASIGLKDHTDFWNGED</sequence>
<feature type="transmembrane region" description="Helical" evidence="9">
    <location>
        <begin position="186"/>
        <end position="203"/>
    </location>
</feature>
<dbReference type="PANTHER" id="PTHR30330">
    <property type="entry name" value="AGSS FAMILY TRANSPORTER, SODIUM-ALANINE"/>
    <property type="match status" value="1"/>
</dbReference>
<gene>
    <name evidence="10" type="ORF">SAMN05216508_10451</name>
</gene>
<reference evidence="10 11" key="1">
    <citation type="submission" date="2016-10" db="EMBL/GenBank/DDBJ databases">
        <authorList>
            <person name="de Groot N.N."/>
        </authorList>
    </citation>
    <scope>NUCLEOTIDE SEQUENCE [LARGE SCALE GENOMIC DNA]</scope>
    <source>
        <strain evidence="10 11">KHGC13</strain>
    </source>
</reference>
<evidence type="ECO:0000256" key="4">
    <source>
        <dbReference type="ARBA" id="ARBA00022475"/>
    </source>
</evidence>
<comment type="similarity">
    <text evidence="2 9">Belongs to the alanine or glycine:cation symporter (AGCS) (TC 2.A.25) family.</text>
</comment>
<organism evidence="10 11">
    <name type="scientific">Eubacterium pyruvativorans</name>
    <dbReference type="NCBI Taxonomy" id="155865"/>
    <lineage>
        <taxon>Bacteria</taxon>
        <taxon>Bacillati</taxon>
        <taxon>Bacillota</taxon>
        <taxon>Clostridia</taxon>
        <taxon>Eubacteriales</taxon>
        <taxon>Eubacteriaceae</taxon>
        <taxon>Eubacterium</taxon>
    </lineage>
</organism>
<accession>A0A1I7FZH1</accession>
<dbReference type="PROSITE" id="PS00873">
    <property type="entry name" value="NA_ALANINE_SYMP"/>
    <property type="match status" value="1"/>
</dbReference>
<comment type="subcellular location">
    <subcellularLocation>
        <location evidence="1 9">Cell membrane</location>
        <topology evidence="1 9">Multi-pass membrane protein</topology>
    </subcellularLocation>
</comment>
<dbReference type="RefSeq" id="WP_177207373.1">
    <property type="nucleotide sequence ID" value="NZ_FOWF01000004.1"/>
</dbReference>
<keyword evidence="8 9" id="KW-0472">Membrane</keyword>
<feature type="transmembrane region" description="Helical" evidence="9">
    <location>
        <begin position="144"/>
        <end position="166"/>
    </location>
</feature>
<dbReference type="GO" id="GO:0005283">
    <property type="term" value="F:amino acid:sodium symporter activity"/>
    <property type="evidence" value="ECO:0007669"/>
    <property type="project" value="InterPro"/>
</dbReference>
<name>A0A1I7FZH1_9FIRM</name>
<keyword evidence="5 9" id="KW-0812">Transmembrane</keyword>
<dbReference type="Gene3D" id="1.20.1740.10">
    <property type="entry name" value="Amino acid/polyamine transporter I"/>
    <property type="match status" value="1"/>
</dbReference>
<dbReference type="FunFam" id="1.20.1740.10:FF:000004">
    <property type="entry name" value="Sodium:alanine symporter family protein"/>
    <property type="match status" value="1"/>
</dbReference>
<evidence type="ECO:0000256" key="7">
    <source>
        <dbReference type="ARBA" id="ARBA00022989"/>
    </source>
</evidence>
<feature type="transmembrane region" description="Helical" evidence="9">
    <location>
        <begin position="16"/>
        <end position="34"/>
    </location>
</feature>
<feature type="transmembrane region" description="Helical" evidence="9">
    <location>
        <begin position="394"/>
        <end position="416"/>
    </location>
</feature>
<evidence type="ECO:0000256" key="3">
    <source>
        <dbReference type="ARBA" id="ARBA00022448"/>
    </source>
</evidence>
<dbReference type="InterPro" id="IPR001463">
    <property type="entry name" value="Na/Ala_symport"/>
</dbReference>
<dbReference type="Proteomes" id="UP000198817">
    <property type="component" value="Unassembled WGS sequence"/>
</dbReference>
<evidence type="ECO:0000256" key="6">
    <source>
        <dbReference type="ARBA" id="ARBA00022847"/>
    </source>
</evidence>
<evidence type="ECO:0000256" key="8">
    <source>
        <dbReference type="ARBA" id="ARBA00023136"/>
    </source>
</evidence>
<keyword evidence="4 9" id="KW-1003">Cell membrane</keyword>
<evidence type="ECO:0000256" key="9">
    <source>
        <dbReference type="RuleBase" id="RU363064"/>
    </source>
</evidence>
<keyword evidence="7 9" id="KW-1133">Transmembrane helix</keyword>
<dbReference type="AlphaFoldDB" id="A0A1I7FZH1"/>
<keyword evidence="3 9" id="KW-0813">Transport</keyword>
<evidence type="ECO:0000256" key="1">
    <source>
        <dbReference type="ARBA" id="ARBA00004651"/>
    </source>
</evidence>
<dbReference type="EMBL" id="FPBT01000004">
    <property type="protein sequence ID" value="SFU41642.1"/>
    <property type="molecule type" value="Genomic_DNA"/>
</dbReference>
<dbReference type="PANTHER" id="PTHR30330:SF1">
    <property type="entry name" value="AMINO-ACID CARRIER PROTEIN ALST"/>
    <property type="match status" value="1"/>
</dbReference>
<keyword evidence="11" id="KW-1185">Reference proteome</keyword>
<feature type="transmembrane region" description="Helical" evidence="9">
    <location>
        <begin position="212"/>
        <end position="231"/>
    </location>
</feature>
<dbReference type="NCBIfam" id="TIGR00835">
    <property type="entry name" value="agcS"/>
    <property type="match status" value="1"/>
</dbReference>
<dbReference type="Pfam" id="PF01235">
    <property type="entry name" value="Na_Ala_symp"/>
    <property type="match status" value="1"/>
</dbReference>